<name>A0A091C6F1_9ENTE</name>
<dbReference type="Pfam" id="PF07905">
    <property type="entry name" value="PucR"/>
    <property type="match status" value="1"/>
</dbReference>
<dbReference type="PANTHER" id="PTHR33744:SF16">
    <property type="entry name" value="CARBOHYDRATE DIACID REGULATOR"/>
    <property type="match status" value="1"/>
</dbReference>
<accession>A0A091C6F1</accession>
<keyword evidence="4" id="KW-1185">Reference proteome</keyword>
<dbReference type="Proteomes" id="UP000029381">
    <property type="component" value="Unassembled WGS sequence"/>
</dbReference>
<organism evidence="3 4">
    <name type="scientific">Tetragenococcus muriaticus 3MR10-3</name>
    <dbReference type="NCBI Taxonomy" id="1302648"/>
    <lineage>
        <taxon>Bacteria</taxon>
        <taxon>Bacillati</taxon>
        <taxon>Bacillota</taxon>
        <taxon>Bacilli</taxon>
        <taxon>Lactobacillales</taxon>
        <taxon>Enterococcaceae</taxon>
        <taxon>Tetragenococcus</taxon>
    </lineage>
</organism>
<proteinExistence type="predicted"/>
<evidence type="ECO:0000313" key="4">
    <source>
        <dbReference type="Proteomes" id="UP000029381"/>
    </source>
</evidence>
<reference evidence="3 4" key="1">
    <citation type="submission" date="2014-08" db="EMBL/GenBank/DDBJ databases">
        <title>Genome sequence of Tetragenococcus muriaticus.</title>
        <authorList>
            <person name="Chuea-nongthon C."/>
            <person name="Rodtong S."/>
            <person name="Yongsawatdigul J."/>
            <person name="Steele J.L."/>
            <person name="Liu X.-y."/>
            <person name="Speers J."/>
            <person name="Glasner J.D."/>
            <person name="Neeno-Eckwall E.C."/>
        </authorList>
    </citation>
    <scope>NUCLEOTIDE SEQUENCE [LARGE SCALE GENOMIC DNA]</scope>
    <source>
        <strain evidence="3 4">3MR10-3</strain>
    </source>
</reference>
<comment type="caution">
    <text evidence="3">The sequence shown here is derived from an EMBL/GenBank/DDBJ whole genome shotgun (WGS) entry which is preliminary data.</text>
</comment>
<dbReference type="Gene3D" id="1.10.10.2840">
    <property type="entry name" value="PucR C-terminal helix-turn-helix domain"/>
    <property type="match status" value="1"/>
</dbReference>
<dbReference type="PANTHER" id="PTHR33744">
    <property type="entry name" value="CARBOHYDRATE DIACID REGULATOR"/>
    <property type="match status" value="1"/>
</dbReference>
<dbReference type="InterPro" id="IPR051448">
    <property type="entry name" value="CdaR-like_regulators"/>
</dbReference>
<protein>
    <submittedName>
        <fullName evidence="3">Regulator of polyketide synthase expression</fullName>
    </submittedName>
</protein>
<evidence type="ECO:0000259" key="1">
    <source>
        <dbReference type="Pfam" id="PF07905"/>
    </source>
</evidence>
<dbReference type="InterPro" id="IPR025736">
    <property type="entry name" value="PucR_C-HTH_dom"/>
</dbReference>
<evidence type="ECO:0000259" key="2">
    <source>
        <dbReference type="Pfam" id="PF13556"/>
    </source>
</evidence>
<dbReference type="Pfam" id="PF13556">
    <property type="entry name" value="HTH_30"/>
    <property type="match status" value="1"/>
</dbReference>
<dbReference type="EMBL" id="JPVT01000048">
    <property type="protein sequence ID" value="KFN92474.1"/>
    <property type="molecule type" value="Genomic_DNA"/>
</dbReference>
<dbReference type="RefSeq" id="WP_028790165.1">
    <property type="nucleotide sequence ID" value="NZ_JPVT01000048.1"/>
</dbReference>
<feature type="domain" description="PucR C-terminal helix-turn-helix" evidence="2">
    <location>
        <begin position="454"/>
        <end position="506"/>
    </location>
</feature>
<dbReference type="PATRIC" id="fig|1302648.3.peg.455"/>
<dbReference type="GO" id="GO:0006811">
    <property type="term" value="P:monoatomic ion transport"/>
    <property type="evidence" value="ECO:0007669"/>
    <property type="project" value="UniProtKB-KW"/>
</dbReference>
<gene>
    <name evidence="3" type="ORF">TMU3MR103_0469</name>
</gene>
<sequence length="525" mass="60507">MSVEFKNLLTLPSLREAEVVAGKAGLDQPVTSINVLEQSNVDKLRKELFNQEDKYGSEIVISGLMTIAHDVNAQVKLIQHLQHEGEIGLILYYVGVFIPEVDQRLIDICDQLDFPLVVMPRGEPSLRYSEVIYEVVEAIIKQEMEEMSFSNQILEQISNLPSNQRNVDTMLKMLTDRTHSSIVLTDIRGQMINAGTWPSISTLDLSYMVEQTTDASIQTIDSVSVVKRSIFHNGMETIQIYMFKETQPLTENMVEQAAEVVQIFMNLWGQNYEAVNTQELVKAILNDESVKMRRLGAILHIDVGSISNVWFVHVKDPAERKFVMYHLKEEMKLRFNVLLVELFEETVVVFMDEGKTEEDFTTIASQVFEHLQEEQLETTIVQYLGMNTTTDVQAAYIKMEKYFEQAQFLYPQQQIFTQLHFQFVAECERVVSEGEKAIRQALVPLQPLMQQEELLETLAVFLLDAQSHYAKAGELLFVHMNTIKYRIKRINEIVHYSVTKLPESLIYYRAIAIWRLLKNTGKRTE</sequence>
<dbReference type="AlphaFoldDB" id="A0A091C6F1"/>
<dbReference type="InterPro" id="IPR012914">
    <property type="entry name" value="PucR_dom"/>
</dbReference>
<dbReference type="InterPro" id="IPR042070">
    <property type="entry name" value="PucR_C-HTH_sf"/>
</dbReference>
<feature type="domain" description="Purine catabolism PurC-like" evidence="1">
    <location>
        <begin position="8"/>
        <end position="139"/>
    </location>
</feature>
<evidence type="ECO:0000313" key="3">
    <source>
        <dbReference type="EMBL" id="KFN92474.1"/>
    </source>
</evidence>